<evidence type="ECO:0000256" key="16">
    <source>
        <dbReference type="PROSITE-ProRule" id="PRU00339"/>
    </source>
</evidence>
<evidence type="ECO:0000256" key="3">
    <source>
        <dbReference type="ARBA" id="ARBA00022490"/>
    </source>
</evidence>
<dbReference type="Proteomes" id="UP000001593">
    <property type="component" value="Unassembled WGS sequence"/>
</dbReference>
<evidence type="ECO:0000259" key="18">
    <source>
        <dbReference type="PROSITE" id="PS50865"/>
    </source>
</evidence>
<dbReference type="GO" id="GO:0008168">
    <property type="term" value="F:methyltransferase activity"/>
    <property type="evidence" value="ECO:0007669"/>
    <property type="project" value="UniProtKB-KW"/>
</dbReference>
<keyword evidence="6" id="KW-0949">S-adenosyl-L-methionine</keyword>
<keyword evidence="5" id="KW-0808">Transferase</keyword>
<dbReference type="PROSITE" id="PS50865">
    <property type="entry name" value="ZF_MYND_2"/>
    <property type="match status" value="1"/>
</dbReference>
<dbReference type="Gene3D" id="2.170.270.10">
    <property type="entry name" value="SET domain"/>
    <property type="match status" value="1"/>
</dbReference>
<dbReference type="Pfam" id="PF01753">
    <property type="entry name" value="zf-MYND"/>
    <property type="match status" value="1"/>
</dbReference>
<dbReference type="CDD" id="cd10536">
    <property type="entry name" value="SET_SMYD4"/>
    <property type="match status" value="1"/>
</dbReference>
<dbReference type="GO" id="GO:0008270">
    <property type="term" value="F:zinc ion binding"/>
    <property type="evidence" value="ECO:0007669"/>
    <property type="project" value="UniProtKB-KW"/>
</dbReference>
<evidence type="ECO:0000256" key="12">
    <source>
        <dbReference type="ARBA" id="ARBA00093423"/>
    </source>
</evidence>
<evidence type="ECO:0000256" key="4">
    <source>
        <dbReference type="ARBA" id="ARBA00022603"/>
    </source>
</evidence>
<feature type="repeat" description="TPR" evidence="16">
    <location>
        <begin position="34"/>
        <end position="67"/>
    </location>
</feature>
<dbReference type="PANTHER" id="PTHR46165">
    <property type="entry name" value="SET AND MYND DOMAIN-CONTAINING PROTEIN 4"/>
    <property type="match status" value="1"/>
</dbReference>
<accession>A7SM79</accession>
<dbReference type="SUPFAM" id="SSF144232">
    <property type="entry name" value="HIT/MYND zinc finger-like"/>
    <property type="match status" value="1"/>
</dbReference>
<evidence type="ECO:0000256" key="14">
    <source>
        <dbReference type="ARBA" id="ARBA00093680"/>
    </source>
</evidence>
<evidence type="ECO:0000313" key="20">
    <source>
        <dbReference type="Proteomes" id="UP000001593"/>
    </source>
</evidence>
<evidence type="ECO:0000256" key="10">
    <source>
        <dbReference type="ARBA" id="ARBA00023242"/>
    </source>
</evidence>
<evidence type="ECO:0000256" key="9">
    <source>
        <dbReference type="ARBA" id="ARBA00022833"/>
    </source>
</evidence>
<evidence type="ECO:0000256" key="7">
    <source>
        <dbReference type="ARBA" id="ARBA00022723"/>
    </source>
</evidence>
<dbReference type="Gene3D" id="1.25.40.10">
    <property type="entry name" value="Tetratricopeptide repeat domain"/>
    <property type="match status" value="2"/>
</dbReference>
<evidence type="ECO:0000256" key="2">
    <source>
        <dbReference type="ARBA" id="ARBA00004496"/>
    </source>
</evidence>
<comment type="subcellular location">
    <subcellularLocation>
        <location evidence="2">Cytoplasm</location>
    </subcellularLocation>
    <subcellularLocation>
        <location evidence="1">Nucleus</location>
    </subcellularLocation>
</comment>
<name>A7SM79_NEMVE</name>
<sequence length="750" mass="83103">MNIDTLSDTIAQGFIAKVHELLANKSSCKSKELSLRWCLAGDLAFTKSQFHRALSYYSQAIQYFPHQTGDQQSTLQICLPSILSKRAEVLFLVGEYEASLNDIAEASSLQYNHVIRDKLLKLQKSCLRKQARHSQNKNGSSGSACLSGGRHPKMANGSSLLKINYDQNQGRFLQASSEIRAGDTLIAEEPYSAVLLPENAKTHCECCYKSLVAPVPCNHCSSVLYCSAACRNKAWSQYHHVECEIFPVLEIVDTFTHLSLRILLTTSAKDIIDVLNGLSRDVATTSCSLPGCTVSGSYPGDYGSVFSLVTNSDLQPIKALMSFAMNSAFLVEFLENGTSSACIHCSQIKSDKTKVQTELDSDDDSDCSEVYNACEEQRTQNGNFEQDRTICSRNTPYSRQAYTSLGITTEEFCGKDGLSSDVVGALLVHHLQQMPCNVHAITAIVSTSSSDEEDEEMGSSHDQVVAREQRRIASAIYPTASLLNHACDPDVLVSFVDGVLVARATHNIAPGSGITHCYGPHVNHMPREERQKLLYKQYFFTCQCSACTSDEEMENTRLCFSAFACPRCKCPMKTSPLEPSLARCQNKKCTLEKSIEEELSHSRQAELLFFKAVRTMERIGVQEALGLFQECLRTRTQILHPHHKDLAETHDALARCYAMIGDFKLASQHCLQSSEAVEKAFGSTSVEYAHELHKLSQLLFNDRQAKKALPMIDKAASLLATYYGRNHPDVQELVEMKACLTSNGSVHINY</sequence>
<evidence type="ECO:0000256" key="6">
    <source>
        <dbReference type="ARBA" id="ARBA00022691"/>
    </source>
</evidence>
<evidence type="ECO:0000256" key="11">
    <source>
        <dbReference type="ARBA" id="ARBA00048985"/>
    </source>
</evidence>
<keyword evidence="16" id="KW-0802">TPR repeat</keyword>
<dbReference type="GO" id="GO:0032259">
    <property type="term" value="P:methylation"/>
    <property type="evidence" value="ECO:0007669"/>
    <property type="project" value="UniProtKB-KW"/>
</dbReference>
<keyword evidence="9" id="KW-0862">Zinc</keyword>
<dbReference type="EMBL" id="DS469706">
    <property type="protein sequence ID" value="EDO35173.1"/>
    <property type="molecule type" value="Genomic_DNA"/>
</dbReference>
<dbReference type="InterPro" id="IPR046341">
    <property type="entry name" value="SET_dom_sf"/>
</dbReference>
<dbReference type="InterPro" id="IPR019734">
    <property type="entry name" value="TPR_rpt"/>
</dbReference>
<feature type="domain" description="MYND-type" evidence="18">
    <location>
        <begin position="204"/>
        <end position="243"/>
    </location>
</feature>
<dbReference type="GO" id="GO:0005737">
    <property type="term" value="C:cytoplasm"/>
    <property type="evidence" value="ECO:0000318"/>
    <property type="project" value="GO_Central"/>
</dbReference>
<evidence type="ECO:0000256" key="5">
    <source>
        <dbReference type="ARBA" id="ARBA00022679"/>
    </source>
</evidence>
<evidence type="ECO:0000256" key="8">
    <source>
        <dbReference type="ARBA" id="ARBA00022771"/>
    </source>
</evidence>
<keyword evidence="4" id="KW-0489">Methyltransferase</keyword>
<proteinExistence type="predicted"/>
<reference evidence="19 20" key="1">
    <citation type="journal article" date="2007" name="Science">
        <title>Sea anemone genome reveals ancestral eumetazoan gene repertoire and genomic organization.</title>
        <authorList>
            <person name="Putnam N.H."/>
            <person name="Srivastava M."/>
            <person name="Hellsten U."/>
            <person name="Dirks B."/>
            <person name="Chapman J."/>
            <person name="Salamov A."/>
            <person name="Terry A."/>
            <person name="Shapiro H."/>
            <person name="Lindquist E."/>
            <person name="Kapitonov V.V."/>
            <person name="Jurka J."/>
            <person name="Genikhovich G."/>
            <person name="Grigoriev I.V."/>
            <person name="Lucas S.M."/>
            <person name="Steele R.E."/>
            <person name="Finnerty J.R."/>
            <person name="Technau U."/>
            <person name="Martindale M.Q."/>
            <person name="Rokhsar D.S."/>
        </authorList>
    </citation>
    <scope>NUCLEOTIDE SEQUENCE [LARGE SCALE GENOMIC DNA]</scope>
    <source>
        <strain evidence="20">CH2 X CH6</strain>
    </source>
</reference>
<dbReference type="Pfam" id="PF00856">
    <property type="entry name" value="SET"/>
    <property type="match status" value="1"/>
</dbReference>
<keyword evidence="10" id="KW-0539">Nucleus</keyword>
<dbReference type="InterPro" id="IPR002893">
    <property type="entry name" value="Znf_MYND"/>
</dbReference>
<dbReference type="InParanoid" id="A7SM79"/>
<dbReference type="PANTHER" id="PTHR46165:SF2">
    <property type="entry name" value="SET AND MYND DOMAIN-CONTAINING PROTEIN 4"/>
    <property type="match status" value="1"/>
</dbReference>
<dbReference type="InterPro" id="IPR011990">
    <property type="entry name" value="TPR-like_helical_dom_sf"/>
</dbReference>
<protein>
    <recommendedName>
        <fullName evidence="13">Protein-lysine N-methyltransferase SMYD4</fullName>
    </recommendedName>
    <alternativeName>
        <fullName evidence="14">SET and MYND domain-containing protein 4</fullName>
    </alternativeName>
</protein>
<organism evidence="19 20">
    <name type="scientific">Nematostella vectensis</name>
    <name type="common">Starlet sea anemone</name>
    <dbReference type="NCBI Taxonomy" id="45351"/>
    <lineage>
        <taxon>Eukaryota</taxon>
        <taxon>Metazoa</taxon>
        <taxon>Cnidaria</taxon>
        <taxon>Anthozoa</taxon>
        <taxon>Hexacorallia</taxon>
        <taxon>Actiniaria</taxon>
        <taxon>Edwardsiidae</taxon>
        <taxon>Nematostella</taxon>
    </lineage>
</organism>
<evidence type="ECO:0000256" key="1">
    <source>
        <dbReference type="ARBA" id="ARBA00004123"/>
    </source>
</evidence>
<dbReference type="InterPro" id="IPR001214">
    <property type="entry name" value="SET_dom"/>
</dbReference>
<dbReference type="PhylomeDB" id="A7SM79"/>
<dbReference type="SUPFAM" id="SSF82199">
    <property type="entry name" value="SET domain"/>
    <property type="match status" value="1"/>
</dbReference>
<evidence type="ECO:0000313" key="19">
    <source>
        <dbReference type="EMBL" id="EDO35173.1"/>
    </source>
</evidence>
<dbReference type="InterPro" id="IPR052097">
    <property type="entry name" value="SET-MYND_domain_protein"/>
</dbReference>
<comment type="catalytic activity">
    <reaction evidence="11">
        <text>L-lysyl-[protein] + S-adenosyl-L-methionine = N(6)-methyl-L-lysyl-[protein] + S-adenosyl-L-homocysteine + H(+)</text>
        <dbReference type="Rhea" id="RHEA:51736"/>
        <dbReference type="Rhea" id="RHEA-COMP:9752"/>
        <dbReference type="Rhea" id="RHEA-COMP:13053"/>
        <dbReference type="ChEBI" id="CHEBI:15378"/>
        <dbReference type="ChEBI" id="CHEBI:29969"/>
        <dbReference type="ChEBI" id="CHEBI:57856"/>
        <dbReference type="ChEBI" id="CHEBI:59789"/>
        <dbReference type="ChEBI" id="CHEBI:61929"/>
    </reaction>
</comment>
<keyword evidence="3" id="KW-0963">Cytoplasm</keyword>
<dbReference type="FunCoup" id="A7SM79">
    <property type="interactions" value="140"/>
</dbReference>
<dbReference type="SUPFAM" id="SSF48452">
    <property type="entry name" value="TPR-like"/>
    <property type="match status" value="2"/>
</dbReference>
<dbReference type="HOGENOM" id="CLU_021727_0_0_1"/>
<dbReference type="eggNOG" id="KOG2084">
    <property type="taxonomic scope" value="Eukaryota"/>
</dbReference>
<keyword evidence="7" id="KW-0479">Metal-binding</keyword>
<comment type="function">
    <text evidence="12">Protein-lysine N-methyltransferase. Monomethylates PRMT5, modulating its transcriptional activity. May also act as a histone methyltransferase. Plays a critical role in cardiac development. Acts as a key epigenetic regulator of gene expression during cardiac development via its dual activities as a methyltransferase and negative regulator of HDAC1.</text>
</comment>
<dbReference type="STRING" id="45351.A7SM79"/>
<evidence type="ECO:0000256" key="13">
    <source>
        <dbReference type="ARBA" id="ARBA00093635"/>
    </source>
</evidence>
<dbReference type="GO" id="GO:0042826">
    <property type="term" value="F:histone deacetylase binding"/>
    <property type="evidence" value="ECO:0000318"/>
    <property type="project" value="GO_Central"/>
</dbReference>
<dbReference type="InterPro" id="IPR044421">
    <property type="entry name" value="SMYD4_SET"/>
</dbReference>
<dbReference type="OMA" id="RQAHCAW"/>
<dbReference type="AlphaFoldDB" id="A7SM79"/>
<keyword evidence="20" id="KW-1185">Reference proteome</keyword>
<dbReference type="Gene3D" id="6.10.140.2220">
    <property type="match status" value="1"/>
</dbReference>
<feature type="region of interest" description="Disordered" evidence="17">
    <location>
        <begin position="130"/>
        <end position="150"/>
    </location>
</feature>
<evidence type="ECO:0000256" key="17">
    <source>
        <dbReference type="SAM" id="MobiDB-lite"/>
    </source>
</evidence>
<dbReference type="SMART" id="SM00028">
    <property type="entry name" value="TPR"/>
    <property type="match status" value="3"/>
</dbReference>
<keyword evidence="8 15" id="KW-0863">Zinc-finger</keyword>
<evidence type="ECO:0000256" key="15">
    <source>
        <dbReference type="PROSITE-ProRule" id="PRU00134"/>
    </source>
</evidence>
<dbReference type="GO" id="GO:0005634">
    <property type="term" value="C:nucleus"/>
    <property type="evidence" value="ECO:0000318"/>
    <property type="project" value="GO_Central"/>
</dbReference>
<gene>
    <name evidence="19" type="ORF">NEMVEDRAFT_v1g214433</name>
</gene>
<dbReference type="PROSITE" id="PS50005">
    <property type="entry name" value="TPR"/>
    <property type="match status" value="1"/>
</dbReference>